<evidence type="ECO:0000313" key="1">
    <source>
        <dbReference type="EMBL" id="EXF92576.1"/>
    </source>
</evidence>
<dbReference type="EMBL" id="AFOY02000017">
    <property type="protein sequence ID" value="EXF92576.1"/>
    <property type="molecule type" value="Genomic_DNA"/>
</dbReference>
<evidence type="ECO:0000313" key="2">
    <source>
        <dbReference type="Proteomes" id="UP000022611"/>
    </source>
</evidence>
<dbReference type="RefSeq" id="WP_024265117.1">
    <property type="nucleotide sequence ID" value="NZ_AFOY02000017.1"/>
</dbReference>
<dbReference type="AlphaFoldDB" id="A0A010RIS8"/>
<dbReference type="HOGENOM" id="CLU_3238365_0_0_6"/>
<dbReference type="PATRIC" id="fig|1042209.11.peg.4773"/>
<proteinExistence type="predicted"/>
<comment type="caution">
    <text evidence="1">The sequence shown here is derived from an EMBL/GenBank/DDBJ whole genome shotgun (WGS) entry which is preliminary data.</text>
</comment>
<sequence length="43" mass="5003">MKAVPYADFWYSEKPDDPGVAFTVDDLHYGNLHFYVCARARHV</sequence>
<organism evidence="1 2">
    <name type="scientific">Pseudomonas fluorescens HK44</name>
    <dbReference type="NCBI Taxonomy" id="1042209"/>
    <lineage>
        <taxon>Bacteria</taxon>
        <taxon>Pseudomonadati</taxon>
        <taxon>Pseudomonadota</taxon>
        <taxon>Gammaproteobacteria</taxon>
        <taxon>Pseudomonadales</taxon>
        <taxon>Pseudomonadaceae</taxon>
        <taxon>Pseudomonas</taxon>
    </lineage>
</organism>
<dbReference type="Proteomes" id="UP000022611">
    <property type="component" value="Unassembled WGS sequence"/>
</dbReference>
<protein>
    <submittedName>
        <fullName evidence="1">Uncharacterized protein</fullName>
    </submittedName>
</protein>
<gene>
    <name evidence="1" type="ORF">HK44_011830</name>
</gene>
<name>A0A010RIS8_PSEFL</name>
<reference evidence="1 2" key="1">
    <citation type="journal article" date="2011" name="J. Bacteriol.">
        <title>Draft genome sequence of the polycyclic aromatic hydrocarbon-degrading, genetically engineered bioluminescent bioreporter Pseudomonas fluorescens HK44.</title>
        <authorList>
            <person name="Chauhan A."/>
            <person name="Layton A.C."/>
            <person name="Williams D.E."/>
            <person name="Smartt A.E."/>
            <person name="Ripp S."/>
            <person name="Karpinets T.V."/>
            <person name="Brown S.D."/>
            <person name="Sayler G.S."/>
        </authorList>
    </citation>
    <scope>NUCLEOTIDE SEQUENCE [LARGE SCALE GENOMIC DNA]</scope>
    <source>
        <strain evidence="1 2">HK44</strain>
    </source>
</reference>
<accession>A0A010RIS8</accession>